<evidence type="ECO:0000313" key="3">
    <source>
        <dbReference type="Proteomes" id="UP000193827"/>
    </source>
</evidence>
<sequence>MFRFRFRSYNGGSLVLLGSTMLAIPALFVLGGYFEDYLPNFVLEFGRGILILYTYQAAFAAHSFGEWVLNLPYMIALGSLAVGIFLEFLARRNSN</sequence>
<dbReference type="Proteomes" id="UP000193827">
    <property type="component" value="Unassembled WGS sequence"/>
</dbReference>
<protein>
    <submittedName>
        <fullName evidence="2">Uncharacterized protein</fullName>
    </submittedName>
</protein>
<dbReference type="EMBL" id="FWFL01000005">
    <property type="protein sequence ID" value="SLN46360.1"/>
    <property type="molecule type" value="Genomic_DNA"/>
</dbReference>
<organism evidence="2 3">
    <name type="scientific">Roseovarius litorisediminis</name>
    <dbReference type="NCBI Taxonomy" id="1312363"/>
    <lineage>
        <taxon>Bacteria</taxon>
        <taxon>Pseudomonadati</taxon>
        <taxon>Pseudomonadota</taxon>
        <taxon>Alphaproteobacteria</taxon>
        <taxon>Rhodobacterales</taxon>
        <taxon>Roseobacteraceae</taxon>
        <taxon>Roseovarius</taxon>
    </lineage>
</organism>
<dbReference type="AlphaFoldDB" id="A0A1Y5SRK5"/>
<keyword evidence="1" id="KW-0472">Membrane</keyword>
<keyword evidence="3" id="KW-1185">Reference proteome</keyword>
<feature type="transmembrane region" description="Helical" evidence="1">
    <location>
        <begin position="12"/>
        <end position="34"/>
    </location>
</feature>
<keyword evidence="1" id="KW-0812">Transmembrane</keyword>
<evidence type="ECO:0000256" key="1">
    <source>
        <dbReference type="SAM" id="Phobius"/>
    </source>
</evidence>
<accession>A0A1Y5SRK5</accession>
<feature type="transmembrane region" description="Helical" evidence="1">
    <location>
        <begin position="71"/>
        <end position="90"/>
    </location>
</feature>
<gene>
    <name evidence="2" type="ORF">PEL8287_02403</name>
</gene>
<reference evidence="2 3" key="1">
    <citation type="submission" date="2017-03" db="EMBL/GenBank/DDBJ databases">
        <authorList>
            <person name="Afonso C.L."/>
            <person name="Miller P.J."/>
            <person name="Scott M.A."/>
            <person name="Spackman E."/>
            <person name="Goraichik I."/>
            <person name="Dimitrov K.M."/>
            <person name="Suarez D.L."/>
            <person name="Swayne D.E."/>
        </authorList>
    </citation>
    <scope>NUCLEOTIDE SEQUENCE [LARGE SCALE GENOMIC DNA]</scope>
    <source>
        <strain evidence="2 3">CECT 8287</strain>
    </source>
</reference>
<evidence type="ECO:0000313" key="2">
    <source>
        <dbReference type="EMBL" id="SLN46360.1"/>
    </source>
</evidence>
<proteinExistence type="predicted"/>
<keyword evidence="1" id="KW-1133">Transmembrane helix</keyword>
<name>A0A1Y5SRK5_9RHOB</name>